<dbReference type="Gene3D" id="3.40.50.2020">
    <property type="match status" value="1"/>
</dbReference>
<dbReference type="EMBL" id="AYZQ01000001">
    <property type="protein sequence ID" value="KRM72342.1"/>
    <property type="molecule type" value="Genomic_DNA"/>
</dbReference>
<comment type="similarity">
    <text evidence="1">Belongs to the ComF/GntX family.</text>
</comment>
<keyword evidence="3" id="KW-1185">Reference proteome</keyword>
<reference evidence="2 3" key="1">
    <citation type="journal article" date="2015" name="Genome Announc.">
        <title>Expanding the biotechnology potential of lactobacilli through comparative genomics of 213 strains and associated genera.</title>
        <authorList>
            <person name="Sun Z."/>
            <person name="Harris H.M."/>
            <person name="McCann A."/>
            <person name="Guo C."/>
            <person name="Argimon S."/>
            <person name="Zhang W."/>
            <person name="Yang X."/>
            <person name="Jeffery I.B."/>
            <person name="Cooney J.C."/>
            <person name="Kagawa T.F."/>
            <person name="Liu W."/>
            <person name="Song Y."/>
            <person name="Salvetti E."/>
            <person name="Wrobel A."/>
            <person name="Rasinkangas P."/>
            <person name="Parkhill J."/>
            <person name="Rea M.C."/>
            <person name="O'Sullivan O."/>
            <person name="Ritari J."/>
            <person name="Douillard F.P."/>
            <person name="Paul Ross R."/>
            <person name="Yang R."/>
            <person name="Briner A.E."/>
            <person name="Felis G.E."/>
            <person name="de Vos W.M."/>
            <person name="Barrangou R."/>
            <person name="Klaenhammer T.R."/>
            <person name="Caufield P.W."/>
            <person name="Cui Y."/>
            <person name="Zhang H."/>
            <person name="O'Toole P.W."/>
        </authorList>
    </citation>
    <scope>NUCLEOTIDE SEQUENCE [LARGE SCALE GENOMIC DNA]</scope>
    <source>
        <strain evidence="2 3">DSM 23927</strain>
    </source>
</reference>
<accession>A0A0R2B886</accession>
<comment type="caution">
    <text evidence="2">The sequence shown here is derived from an EMBL/GenBank/DDBJ whole genome shotgun (WGS) entry which is preliminary data.</text>
</comment>
<dbReference type="PANTHER" id="PTHR47505:SF1">
    <property type="entry name" value="DNA UTILIZATION PROTEIN YHGH"/>
    <property type="match status" value="1"/>
</dbReference>
<sequence>MKAFIQQYKGLGDYRLHDAFAGMWPHWLQHWTLVPIVSEPGHLDRRGFDPVLGLFADLPLRQLLAKAATDKPQAQKTRAERLQTPQSFAVVQPVSGIKQILLLDDLYTTGRTLYHAKDALVAAGFQGKVQSFSLIR</sequence>
<dbReference type="STRING" id="1423727.FC34_GL000042"/>
<name>A0A0R2B886_9LACO</name>
<proteinExistence type="inferred from homology"/>
<dbReference type="OrthoDB" id="9779910at2"/>
<dbReference type="SUPFAM" id="SSF53271">
    <property type="entry name" value="PRTase-like"/>
    <property type="match status" value="1"/>
</dbReference>
<dbReference type="CDD" id="cd06223">
    <property type="entry name" value="PRTases_typeI"/>
    <property type="match status" value="1"/>
</dbReference>
<dbReference type="AlphaFoldDB" id="A0A0R2B886"/>
<protein>
    <submittedName>
        <fullName evidence="2">ComF operon protein 3</fullName>
    </submittedName>
</protein>
<evidence type="ECO:0000256" key="1">
    <source>
        <dbReference type="ARBA" id="ARBA00008007"/>
    </source>
</evidence>
<dbReference type="InterPro" id="IPR051910">
    <property type="entry name" value="ComF/GntX_DNA_util-trans"/>
</dbReference>
<organism evidence="2 3">
    <name type="scientific">Lacticaseibacillus brantae DSM 23927</name>
    <dbReference type="NCBI Taxonomy" id="1423727"/>
    <lineage>
        <taxon>Bacteria</taxon>
        <taxon>Bacillati</taxon>
        <taxon>Bacillota</taxon>
        <taxon>Bacilli</taxon>
        <taxon>Lactobacillales</taxon>
        <taxon>Lactobacillaceae</taxon>
        <taxon>Lacticaseibacillus</taxon>
    </lineage>
</organism>
<evidence type="ECO:0000313" key="3">
    <source>
        <dbReference type="Proteomes" id="UP000051672"/>
    </source>
</evidence>
<evidence type="ECO:0000313" key="2">
    <source>
        <dbReference type="EMBL" id="KRM72342.1"/>
    </source>
</evidence>
<dbReference type="PANTHER" id="PTHR47505">
    <property type="entry name" value="DNA UTILIZATION PROTEIN YHGH"/>
    <property type="match status" value="1"/>
</dbReference>
<gene>
    <name evidence="2" type="ORF">FC34_GL000042</name>
</gene>
<dbReference type="InterPro" id="IPR029057">
    <property type="entry name" value="PRTase-like"/>
</dbReference>
<dbReference type="Proteomes" id="UP000051672">
    <property type="component" value="Unassembled WGS sequence"/>
</dbReference>
<dbReference type="InterPro" id="IPR000836">
    <property type="entry name" value="PRTase_dom"/>
</dbReference>
<dbReference type="PATRIC" id="fig|1423727.3.peg.43"/>